<gene>
    <name evidence="2" type="ORF">cyc_00150</name>
</gene>
<sequence length="95" mass="10438">MTSPPLLRFCPPPTGDPLSLEKSTDVLQPLHALPGLRAECLAAVGVPENADDCSDTDYQVLLQQIEALLLKGECKEAMLELLTEERFSQLFTLIK</sequence>
<dbReference type="AlphaFoldDB" id="A0A1D3D0A5"/>
<comment type="caution">
    <text evidence="2">The sequence shown here is derived from an EMBL/GenBank/DDBJ whole genome shotgun (WGS) entry which is preliminary data.</text>
</comment>
<feature type="region of interest" description="Disordered" evidence="1">
    <location>
        <begin position="1"/>
        <end position="21"/>
    </location>
</feature>
<proteinExistence type="predicted"/>
<dbReference type="EMBL" id="JROU02001284">
    <property type="protein sequence ID" value="OEH76890.1"/>
    <property type="molecule type" value="Genomic_DNA"/>
</dbReference>
<dbReference type="VEuPathDB" id="ToxoDB:cyc_00150"/>
<evidence type="ECO:0000256" key="1">
    <source>
        <dbReference type="SAM" id="MobiDB-lite"/>
    </source>
</evidence>
<organism evidence="2 3">
    <name type="scientific">Cyclospora cayetanensis</name>
    <dbReference type="NCBI Taxonomy" id="88456"/>
    <lineage>
        <taxon>Eukaryota</taxon>
        <taxon>Sar</taxon>
        <taxon>Alveolata</taxon>
        <taxon>Apicomplexa</taxon>
        <taxon>Conoidasida</taxon>
        <taxon>Coccidia</taxon>
        <taxon>Eucoccidiorida</taxon>
        <taxon>Eimeriorina</taxon>
        <taxon>Eimeriidae</taxon>
        <taxon>Cyclospora</taxon>
    </lineage>
</organism>
<dbReference type="Proteomes" id="UP000095192">
    <property type="component" value="Unassembled WGS sequence"/>
</dbReference>
<accession>A0A1D3D0A5</accession>
<reference evidence="2 3" key="1">
    <citation type="journal article" date="2016" name="BMC Genomics">
        <title>Comparative genomics reveals Cyclospora cayetanensis possesses coccidia-like metabolism and invasion components but unique surface antigens.</title>
        <authorList>
            <person name="Liu S."/>
            <person name="Wang L."/>
            <person name="Zheng H."/>
            <person name="Xu Z."/>
            <person name="Roellig D.M."/>
            <person name="Li N."/>
            <person name="Frace M.A."/>
            <person name="Tang K."/>
            <person name="Arrowood M.J."/>
            <person name="Moss D.M."/>
            <person name="Zhang L."/>
            <person name="Feng Y."/>
            <person name="Xiao L."/>
        </authorList>
    </citation>
    <scope>NUCLEOTIDE SEQUENCE [LARGE SCALE GENOMIC DNA]</scope>
    <source>
        <strain evidence="2 3">CHN_HEN01</strain>
    </source>
</reference>
<evidence type="ECO:0000313" key="2">
    <source>
        <dbReference type="EMBL" id="OEH76890.1"/>
    </source>
</evidence>
<dbReference type="InParanoid" id="A0A1D3D0A5"/>
<keyword evidence="3" id="KW-1185">Reference proteome</keyword>
<protein>
    <submittedName>
        <fullName evidence="2">Uncharacterized protein</fullName>
    </submittedName>
</protein>
<name>A0A1D3D0A5_9EIME</name>
<evidence type="ECO:0000313" key="3">
    <source>
        <dbReference type="Proteomes" id="UP000095192"/>
    </source>
</evidence>